<name>A0A0W8FFZ8_9ZZZZ</name>
<reference evidence="1" key="1">
    <citation type="journal article" date="2015" name="Proc. Natl. Acad. Sci. U.S.A.">
        <title>Networks of energetic and metabolic interactions define dynamics in microbial communities.</title>
        <authorList>
            <person name="Embree M."/>
            <person name="Liu J.K."/>
            <person name="Al-Bassam M.M."/>
            <person name="Zengler K."/>
        </authorList>
    </citation>
    <scope>NUCLEOTIDE SEQUENCE</scope>
</reference>
<proteinExistence type="predicted"/>
<accession>A0A0W8FFZ8</accession>
<dbReference type="EMBL" id="LNQE01001270">
    <property type="protein sequence ID" value="KUG19630.1"/>
    <property type="molecule type" value="Genomic_DNA"/>
</dbReference>
<protein>
    <submittedName>
        <fullName evidence="1">Uncharacterized protein</fullName>
    </submittedName>
</protein>
<sequence>MRGAAAGLAEPALLADAKTAQSALKLHRKILVRVLTAGERTTDEFRTLRQALGYTLSVVISALPGDGFTYLRQLAVLDDPDIRWIVRENLKKNRLAKKYPGEVEAVRTVLA</sequence>
<gene>
    <name evidence="1" type="ORF">ASZ90_010641</name>
</gene>
<evidence type="ECO:0000313" key="1">
    <source>
        <dbReference type="EMBL" id="KUG19630.1"/>
    </source>
</evidence>
<comment type="caution">
    <text evidence="1">The sequence shown here is derived from an EMBL/GenBank/DDBJ whole genome shotgun (WGS) entry which is preliminary data.</text>
</comment>
<dbReference type="AlphaFoldDB" id="A0A0W8FFZ8"/>
<organism evidence="1">
    <name type="scientific">hydrocarbon metagenome</name>
    <dbReference type="NCBI Taxonomy" id="938273"/>
    <lineage>
        <taxon>unclassified sequences</taxon>
        <taxon>metagenomes</taxon>
        <taxon>ecological metagenomes</taxon>
    </lineage>
</organism>